<dbReference type="AlphaFoldDB" id="A0A9F5MQM5"/>
<dbReference type="InterPro" id="IPR013783">
    <property type="entry name" value="Ig-like_fold"/>
</dbReference>
<organism evidence="4 5">
    <name type="scientific">Python bivittatus</name>
    <name type="common">Burmese python</name>
    <name type="synonym">Python molurus bivittatus</name>
    <dbReference type="NCBI Taxonomy" id="176946"/>
    <lineage>
        <taxon>Eukaryota</taxon>
        <taxon>Metazoa</taxon>
        <taxon>Chordata</taxon>
        <taxon>Craniata</taxon>
        <taxon>Vertebrata</taxon>
        <taxon>Euteleostomi</taxon>
        <taxon>Lepidosauria</taxon>
        <taxon>Squamata</taxon>
        <taxon>Bifurcata</taxon>
        <taxon>Unidentata</taxon>
        <taxon>Episquamata</taxon>
        <taxon>Toxicofera</taxon>
        <taxon>Serpentes</taxon>
        <taxon>Henophidia</taxon>
        <taxon>Pythonidae</taxon>
        <taxon>Python</taxon>
    </lineage>
</organism>
<dbReference type="RefSeq" id="XP_025019881.1">
    <property type="nucleotide sequence ID" value="XM_025164113.1"/>
</dbReference>
<dbReference type="Pfam" id="PF09294">
    <property type="entry name" value="Interfer-bind"/>
    <property type="match status" value="1"/>
</dbReference>
<evidence type="ECO:0000313" key="4">
    <source>
        <dbReference type="Proteomes" id="UP000695026"/>
    </source>
</evidence>
<dbReference type="PANTHER" id="PTHR20859">
    <property type="entry name" value="INTERFERON/INTERLEUKIN RECEPTOR"/>
    <property type="match status" value="1"/>
</dbReference>
<evidence type="ECO:0000259" key="2">
    <source>
        <dbReference type="Pfam" id="PF01108"/>
    </source>
</evidence>
<dbReference type="Pfam" id="PF01108">
    <property type="entry name" value="Tissue_fac"/>
    <property type="match status" value="1"/>
</dbReference>
<dbReference type="GO" id="GO:0004896">
    <property type="term" value="F:cytokine receptor activity"/>
    <property type="evidence" value="ECO:0007669"/>
    <property type="project" value="TreeGrafter"/>
</dbReference>
<feature type="domain" description="Interferon/interleukin receptor" evidence="3">
    <location>
        <begin position="130"/>
        <end position="224"/>
    </location>
</feature>
<dbReference type="InterPro" id="IPR015373">
    <property type="entry name" value="Interferon/interleukin_rcp_dom"/>
</dbReference>
<dbReference type="PANTHER" id="PTHR20859:SF90">
    <property type="entry name" value="INTERLEUKIN-10 RECEPTOR SUBUNIT ALPHA"/>
    <property type="match status" value="1"/>
</dbReference>
<keyword evidence="1" id="KW-0732">Signal</keyword>
<sequence length="509" mass="56530">MFVPALLLLLLLLPRCLRGHGGERILAPPGDVHFQAHIFHHLLLWEPGAHGSPVGGILYEVQYRRVGNDSWRAAAHCTRIALRYGDLTYETRKPAANYLARVRTVAGNRTSAWRLTRRFAPKEATLWLSKVTLSRSGNQLHVSLQLPTSRWANLTYEDSYQAWGEYHARVRRVSNNAQFVHVHSSLEFDLPPLLWGEQYCISVKPRVASRPNPADWTEEQCVSIPPLEGHTEAPVLTPSLVLLSLLSLGMLGAGLGLASAYKKKPMNMPSVLKFPIQHSFCQGLTEESKGRVLHMETESIQQLFSLGPQDHVHFERRRNHNPGAELPENSCQMEDGTGLQEGSGCSADSGICLQEPSGSLSNLHFSGTGSSLDIGQKKGIQEDVGSFWMEERLLLSERSPSKDLTQNHFSGYKKQSGAPLDGETLSQPSLTTGYLKQTFLGAPSGLKVIALTKNFLHRMDQEKEQFPNSMSLEVLGPWELPCKSPQTLLSLGFSEQEPVTPPLQLSLQR</sequence>
<dbReference type="OrthoDB" id="9886749at2759"/>
<dbReference type="InterPro" id="IPR050650">
    <property type="entry name" value="Type-II_Cytokine-TF_Rcpt"/>
</dbReference>
<keyword evidence="4" id="KW-1185">Reference proteome</keyword>
<feature type="domain" description="Fibronectin type-III" evidence="2">
    <location>
        <begin position="6"/>
        <end position="113"/>
    </location>
</feature>
<gene>
    <name evidence="5" type="primary">IL10RA</name>
</gene>
<dbReference type="CTD" id="3587"/>
<reference evidence="5" key="1">
    <citation type="submission" date="2025-08" db="UniProtKB">
        <authorList>
            <consortium name="RefSeq"/>
        </authorList>
    </citation>
    <scope>IDENTIFICATION</scope>
    <source>
        <tissue evidence="5">Liver</tissue>
    </source>
</reference>
<evidence type="ECO:0000256" key="1">
    <source>
        <dbReference type="SAM" id="SignalP"/>
    </source>
</evidence>
<feature type="signal peptide" evidence="1">
    <location>
        <begin position="1"/>
        <end position="19"/>
    </location>
</feature>
<dbReference type="SUPFAM" id="SSF49265">
    <property type="entry name" value="Fibronectin type III"/>
    <property type="match status" value="2"/>
</dbReference>
<protein>
    <submittedName>
        <fullName evidence="5">Interleukin-10 receptor subunit alpha</fullName>
    </submittedName>
</protein>
<dbReference type="OMA" id="TGQWNQP"/>
<feature type="chain" id="PRO_5039941602" evidence="1">
    <location>
        <begin position="20"/>
        <end position="509"/>
    </location>
</feature>
<dbReference type="KEGG" id="pbi:103067073"/>
<keyword evidence="5" id="KW-0675">Receptor</keyword>
<dbReference type="Proteomes" id="UP000695026">
    <property type="component" value="Unplaced"/>
</dbReference>
<dbReference type="CDD" id="cd00063">
    <property type="entry name" value="FN3"/>
    <property type="match status" value="1"/>
</dbReference>
<dbReference type="Gene3D" id="2.60.40.10">
    <property type="entry name" value="Immunoglobulins"/>
    <property type="match status" value="2"/>
</dbReference>
<dbReference type="InterPro" id="IPR003961">
    <property type="entry name" value="FN3_dom"/>
</dbReference>
<evidence type="ECO:0000259" key="3">
    <source>
        <dbReference type="Pfam" id="PF09294"/>
    </source>
</evidence>
<evidence type="ECO:0000313" key="5">
    <source>
        <dbReference type="RefSeq" id="XP_025019881.1"/>
    </source>
</evidence>
<accession>A0A9F5MQM5</accession>
<name>A0A9F5MQM5_PYTBI</name>
<dbReference type="GO" id="GO:0005886">
    <property type="term" value="C:plasma membrane"/>
    <property type="evidence" value="ECO:0007669"/>
    <property type="project" value="TreeGrafter"/>
</dbReference>
<proteinExistence type="predicted"/>
<dbReference type="GeneID" id="103067073"/>
<dbReference type="InterPro" id="IPR036116">
    <property type="entry name" value="FN3_sf"/>
</dbReference>